<gene>
    <name evidence="1" type="ORF">LbFV_ORF7</name>
</gene>
<accession>A0A1S5YD49</accession>
<dbReference type="EMBL" id="KY009685">
    <property type="protein sequence ID" value="AQQ79927.1"/>
    <property type="molecule type" value="Genomic_DNA"/>
</dbReference>
<dbReference type="GeneID" id="31050484"/>
<protein>
    <submittedName>
        <fullName evidence="1">Uncharacterized protein</fullName>
    </submittedName>
</protein>
<name>A0A1S5YD49_9VIRU</name>
<keyword evidence="2" id="KW-1185">Reference proteome</keyword>
<evidence type="ECO:0000313" key="1">
    <source>
        <dbReference type="EMBL" id="AQQ79927.1"/>
    </source>
</evidence>
<dbReference type="Proteomes" id="UP000203066">
    <property type="component" value="Segment"/>
</dbReference>
<dbReference type="RefSeq" id="YP_009345611.1">
    <property type="nucleotide sequence ID" value="NC_033778.1"/>
</dbReference>
<dbReference type="KEGG" id="vg:31050484"/>
<sequence>MNHIESYLKKTKIEKVLNELKNKSNFLLESIYKDIDFIYCSKKILHFYILQGKRKRFYLSNITDLIEILFKRNNYDLNVLCFALNFKNKKYSAIYMNVFINATFYNLHSYFKKYFLNKSTVTTNNEPSLDFTQVKLFENFCKKNNFNLLLSYIQSFFKFNLYKEDIIDLQKKNKIKKIETFTINNNNNISLMHLAFNKIIQNDILLKEFNYINQIYEMNVKQLYQWKYDYEKKIFKLYKTFFLNQLNTSCIFYKKKKRCV</sequence>
<organism evidence="1 2">
    <name type="scientific">Leptopilina boulardi filamentous virus</name>
    <dbReference type="NCBI Taxonomy" id="552509"/>
    <lineage>
        <taxon>Viruses</taxon>
        <taxon>Viruses incertae sedis</taxon>
        <taxon>Naldaviricetes</taxon>
        <taxon>Lefavirales</taxon>
        <taxon>Filamentoviridae</taxon>
        <taxon>Alphafilamentovirus</taxon>
        <taxon>Alphafilamentovirus leboulardi</taxon>
    </lineage>
</organism>
<proteinExistence type="predicted"/>
<reference evidence="1 2" key="1">
    <citation type="journal article" date="2016" name="Genome Biol. Evol.">
        <title>Genome Sequencing of the Behavior Manipulating Virus LbFV Reveals a Possible New Virus Family.</title>
        <authorList>
            <person name="Lepetit D."/>
            <person name="Gillet B."/>
            <person name="Hughes S."/>
            <person name="Kraaijeveld K."/>
            <person name="Varaldi J."/>
        </authorList>
    </citation>
    <scope>NUCLEOTIDE SEQUENCE [LARGE SCALE GENOMIC DNA]</scope>
    <source>
        <strain evidence="1">Valence Gotheron</strain>
    </source>
</reference>
<evidence type="ECO:0000313" key="2">
    <source>
        <dbReference type="Proteomes" id="UP000203066"/>
    </source>
</evidence>